<dbReference type="EMBL" id="BK029940">
    <property type="protein sequence ID" value="DAD55711.1"/>
    <property type="molecule type" value="Genomic_DNA"/>
</dbReference>
<evidence type="ECO:0000313" key="1">
    <source>
        <dbReference type="EMBL" id="DAD55711.1"/>
    </source>
</evidence>
<protein>
    <submittedName>
        <fullName evidence="1">Uncharacterized protein</fullName>
    </submittedName>
</protein>
<accession>A0A8D9PEH8</accession>
<organism evidence="1">
    <name type="scientific">Bacteriophage sp</name>
    <dbReference type="NCBI Taxonomy" id="38018"/>
    <lineage>
        <taxon>Viruses</taxon>
    </lineage>
</organism>
<sequence>MNIRRIQFLFTIFVWVKVQENYLEKPDRIYWTDRDRKRFKQDAGLTASFSLKNERNLLYDMGYIDINHGLGIIPKFMDNDVFKIPVTDKNRILLSGDDLYNCGNWIKSQKYPSYKCKNCGKTVFFTKKNAPEKRGRPPKYCKDCAKLLGKKKIFKEGENLRKVKCSKCGKEIEINKYTKLTDIICRDCFNQIKEDEK</sequence>
<reference evidence="1" key="1">
    <citation type="journal article" date="2021" name="Proc. Natl. Acad. Sci. U.S.A.">
        <title>A Catalog of Tens of Thousands of Viruses from Human Metagenomes Reveals Hidden Associations with Chronic Diseases.</title>
        <authorList>
            <person name="Tisza M.J."/>
            <person name="Buck C.B."/>
        </authorList>
    </citation>
    <scope>NUCLEOTIDE SEQUENCE</scope>
    <source>
        <strain evidence="1">CtOZu12</strain>
    </source>
</reference>
<proteinExistence type="predicted"/>
<name>A0A8D9PEH8_9VIRU</name>